<gene>
    <name evidence="1" type="ORF">NA56DRAFT_412256</name>
</gene>
<dbReference type="SUPFAM" id="SSF54001">
    <property type="entry name" value="Cysteine proteinases"/>
    <property type="match status" value="1"/>
</dbReference>
<evidence type="ECO:0000313" key="1">
    <source>
        <dbReference type="EMBL" id="PMD13957.1"/>
    </source>
</evidence>
<evidence type="ECO:0000313" key="2">
    <source>
        <dbReference type="Proteomes" id="UP000235672"/>
    </source>
</evidence>
<keyword evidence="2" id="KW-1185">Reference proteome</keyword>
<accession>A0A2J6PIV7</accession>
<dbReference type="AlphaFoldDB" id="A0A2J6PIV7"/>
<dbReference type="InterPro" id="IPR038765">
    <property type="entry name" value="Papain-like_cys_pep_sf"/>
</dbReference>
<organism evidence="1 2">
    <name type="scientific">Hyaloscypha hepaticicola</name>
    <dbReference type="NCBI Taxonomy" id="2082293"/>
    <lineage>
        <taxon>Eukaryota</taxon>
        <taxon>Fungi</taxon>
        <taxon>Dikarya</taxon>
        <taxon>Ascomycota</taxon>
        <taxon>Pezizomycotina</taxon>
        <taxon>Leotiomycetes</taxon>
        <taxon>Helotiales</taxon>
        <taxon>Hyaloscyphaceae</taxon>
        <taxon>Hyaloscypha</taxon>
    </lineage>
</organism>
<proteinExistence type="predicted"/>
<dbReference type="EMBL" id="KZ613526">
    <property type="protein sequence ID" value="PMD13957.1"/>
    <property type="molecule type" value="Genomic_DNA"/>
</dbReference>
<dbReference type="OrthoDB" id="1939479at2759"/>
<sequence>MRAHIRKENEKKDVKSAVPAYPLFPTTPSPTTSSSCTGIQINLKQALQVLNPDKGTPTICTQVQLEFICGTKITQIYGTRPCMGKEHRVKNAKFFCLYQEFYKNLMGNTPQYMTKQVVRCLSRRRFWNLRYLFIPIKFTPVGQSMLHAALCAISPEAKTVDYVCSDGDTGLLNSPQSSGSECLPAIFAWLTDYLGKHRHSSLFPFDWKKRVNACRQQSCFRGDCGIYSSTYAMCLAFCYGIGVRTGSFARDHQAKFISRRRRYAQDLLNRGFAPFDPSWNAPNWQYYPLLDNKPTASKCEGFIDIPLDVIDKLPRAAANRRACYIGCRTRAKLLLHCRRNARF</sequence>
<evidence type="ECO:0008006" key="3">
    <source>
        <dbReference type="Google" id="ProtNLM"/>
    </source>
</evidence>
<protein>
    <recommendedName>
        <fullName evidence="3">Ubiquitin-like protease family profile domain-containing protein</fullName>
    </recommendedName>
</protein>
<dbReference type="Gene3D" id="3.40.395.10">
    <property type="entry name" value="Adenoviral Proteinase, Chain A"/>
    <property type="match status" value="1"/>
</dbReference>
<dbReference type="Proteomes" id="UP000235672">
    <property type="component" value="Unassembled WGS sequence"/>
</dbReference>
<reference evidence="1 2" key="1">
    <citation type="submission" date="2016-05" db="EMBL/GenBank/DDBJ databases">
        <title>A degradative enzymes factory behind the ericoid mycorrhizal symbiosis.</title>
        <authorList>
            <consortium name="DOE Joint Genome Institute"/>
            <person name="Martino E."/>
            <person name="Morin E."/>
            <person name="Grelet G."/>
            <person name="Kuo A."/>
            <person name="Kohler A."/>
            <person name="Daghino S."/>
            <person name="Barry K."/>
            <person name="Choi C."/>
            <person name="Cichocki N."/>
            <person name="Clum A."/>
            <person name="Copeland A."/>
            <person name="Hainaut M."/>
            <person name="Haridas S."/>
            <person name="Labutti K."/>
            <person name="Lindquist E."/>
            <person name="Lipzen A."/>
            <person name="Khouja H.-R."/>
            <person name="Murat C."/>
            <person name="Ohm R."/>
            <person name="Olson A."/>
            <person name="Spatafora J."/>
            <person name="Veneault-Fourrey C."/>
            <person name="Henrissat B."/>
            <person name="Grigoriev I."/>
            <person name="Martin F."/>
            <person name="Perotto S."/>
        </authorList>
    </citation>
    <scope>NUCLEOTIDE SEQUENCE [LARGE SCALE GENOMIC DNA]</scope>
    <source>
        <strain evidence="1 2">UAMH 7357</strain>
    </source>
</reference>
<name>A0A2J6PIV7_9HELO</name>